<keyword evidence="2" id="KW-1133">Transmembrane helix</keyword>
<dbReference type="EMBL" id="VFPA01000004">
    <property type="protein sequence ID" value="TQM05989.1"/>
    <property type="molecule type" value="Genomic_DNA"/>
</dbReference>
<accession>A0A543D9H2</accession>
<feature type="region of interest" description="Disordered" evidence="1">
    <location>
        <begin position="1"/>
        <end position="68"/>
    </location>
</feature>
<feature type="transmembrane region" description="Helical" evidence="2">
    <location>
        <begin position="135"/>
        <end position="157"/>
    </location>
</feature>
<name>A0A543D9H2_9PSEU</name>
<evidence type="ECO:0000313" key="4">
    <source>
        <dbReference type="Proteomes" id="UP000315677"/>
    </source>
</evidence>
<evidence type="ECO:0000256" key="1">
    <source>
        <dbReference type="SAM" id="MobiDB-lite"/>
    </source>
</evidence>
<feature type="transmembrane region" description="Helical" evidence="2">
    <location>
        <begin position="177"/>
        <end position="196"/>
    </location>
</feature>
<organism evidence="3 4">
    <name type="scientific">Pseudonocardia kunmingensis</name>
    <dbReference type="NCBI Taxonomy" id="630975"/>
    <lineage>
        <taxon>Bacteria</taxon>
        <taxon>Bacillati</taxon>
        <taxon>Actinomycetota</taxon>
        <taxon>Actinomycetes</taxon>
        <taxon>Pseudonocardiales</taxon>
        <taxon>Pseudonocardiaceae</taxon>
        <taxon>Pseudonocardia</taxon>
    </lineage>
</organism>
<dbReference type="Proteomes" id="UP000315677">
    <property type="component" value="Unassembled WGS sequence"/>
</dbReference>
<protein>
    <submittedName>
        <fullName evidence="3">Uncharacterized protein</fullName>
    </submittedName>
</protein>
<feature type="transmembrane region" description="Helical" evidence="2">
    <location>
        <begin position="72"/>
        <end position="91"/>
    </location>
</feature>
<proteinExistence type="predicted"/>
<dbReference type="InterPro" id="IPR043993">
    <property type="entry name" value="T4SS_pilin"/>
</dbReference>
<evidence type="ECO:0000313" key="3">
    <source>
        <dbReference type="EMBL" id="TQM05989.1"/>
    </source>
</evidence>
<keyword evidence="2" id="KW-0812">Transmembrane</keyword>
<dbReference type="Pfam" id="PF18895">
    <property type="entry name" value="T4SS_pilin"/>
    <property type="match status" value="1"/>
</dbReference>
<reference evidence="3 4" key="1">
    <citation type="submission" date="2019-06" db="EMBL/GenBank/DDBJ databases">
        <title>Sequencing the genomes of 1000 actinobacteria strains.</title>
        <authorList>
            <person name="Klenk H.-P."/>
        </authorList>
    </citation>
    <scope>NUCLEOTIDE SEQUENCE [LARGE SCALE GENOMIC DNA]</scope>
    <source>
        <strain evidence="3 4">DSM 45301</strain>
    </source>
</reference>
<keyword evidence="4" id="KW-1185">Reference proteome</keyword>
<keyword evidence="2" id="KW-0472">Membrane</keyword>
<dbReference type="AlphaFoldDB" id="A0A543D9H2"/>
<dbReference type="RefSeq" id="WP_246106873.1">
    <property type="nucleotide sequence ID" value="NZ_VFPA01000004.1"/>
</dbReference>
<gene>
    <name evidence="3" type="ORF">FB558_6217</name>
</gene>
<evidence type="ECO:0000256" key="2">
    <source>
        <dbReference type="SAM" id="Phobius"/>
    </source>
</evidence>
<comment type="caution">
    <text evidence="3">The sequence shown here is derived from an EMBL/GenBank/DDBJ whole genome shotgun (WGS) entry which is preliminary data.</text>
</comment>
<sequence>MRLNRPHDPRRRTSDGSAPDGSSSDGSSSDGSSSSGSAPGSTAGIDDAAEPDTTTGGIRPSRRPTPYRHRRVVLATGAAVVLAAIVLAPAANAHADQVLAHQALAQQVPAQRVLAQEVLAQAESVDAVLNNIRNWLVGILAALATVFLTLGGVRYVYGSGDPGEVEKSKQAFKAAGLGYGIAALAPLIVTVLQSIVGL</sequence>
<feature type="compositionally biased region" description="Low complexity" evidence="1">
    <location>
        <begin position="15"/>
        <end position="41"/>
    </location>
</feature>
<feature type="compositionally biased region" description="Basic and acidic residues" evidence="1">
    <location>
        <begin position="1"/>
        <end position="14"/>
    </location>
</feature>